<sequence length="147" mass="17258">MGFCFGKLSANLIKNCLRYPTNTIHYSTRQFCDKVDKIMPKNDWKNVHVGSLIAVHFRKEKCYYACKVVKKKGMSFKVEYEDNTFEWKNLAKVPFRWQELPNIDDEEKERSSEEEKDSSGGEDEESSSEEDENSSYGEDVETREDEK</sequence>
<protein>
    <submittedName>
        <fullName evidence="2">Uncharacterized protein</fullName>
    </submittedName>
</protein>
<feature type="region of interest" description="Disordered" evidence="1">
    <location>
        <begin position="101"/>
        <end position="147"/>
    </location>
</feature>
<evidence type="ECO:0000256" key="1">
    <source>
        <dbReference type="SAM" id="MobiDB-lite"/>
    </source>
</evidence>
<name>A0A7S0UJZ7_9STRA</name>
<feature type="compositionally biased region" description="Basic and acidic residues" evidence="1">
    <location>
        <begin position="108"/>
        <end position="119"/>
    </location>
</feature>
<reference evidence="2" key="1">
    <citation type="submission" date="2021-01" db="EMBL/GenBank/DDBJ databases">
        <authorList>
            <person name="Corre E."/>
            <person name="Pelletier E."/>
            <person name="Niang G."/>
            <person name="Scheremetjew M."/>
            <person name="Finn R."/>
            <person name="Kale V."/>
            <person name="Holt S."/>
            <person name="Cochrane G."/>
            <person name="Meng A."/>
            <person name="Brown T."/>
            <person name="Cohen L."/>
        </authorList>
    </citation>
    <scope>NUCLEOTIDE SEQUENCE</scope>
    <source>
        <strain evidence="2">UNC1205</strain>
    </source>
</reference>
<gene>
    <name evidence="2" type="ORF">PDEL1432_LOCUS261</name>
</gene>
<dbReference type="EMBL" id="HBFL01000359">
    <property type="protein sequence ID" value="CAD8760222.1"/>
    <property type="molecule type" value="Transcribed_RNA"/>
</dbReference>
<dbReference type="AlphaFoldDB" id="A0A7S0UJZ7"/>
<proteinExistence type="predicted"/>
<evidence type="ECO:0000313" key="2">
    <source>
        <dbReference type="EMBL" id="CAD8760222.1"/>
    </source>
</evidence>
<organism evidence="2">
    <name type="scientific">Pseudo-nitzschia delicatissima</name>
    <dbReference type="NCBI Taxonomy" id="44447"/>
    <lineage>
        <taxon>Eukaryota</taxon>
        <taxon>Sar</taxon>
        <taxon>Stramenopiles</taxon>
        <taxon>Ochrophyta</taxon>
        <taxon>Bacillariophyta</taxon>
        <taxon>Bacillariophyceae</taxon>
        <taxon>Bacillariophycidae</taxon>
        <taxon>Bacillariales</taxon>
        <taxon>Bacillariaceae</taxon>
        <taxon>Pseudo-nitzschia</taxon>
    </lineage>
</organism>
<accession>A0A7S0UJZ7</accession>
<feature type="compositionally biased region" description="Acidic residues" evidence="1">
    <location>
        <begin position="120"/>
        <end position="147"/>
    </location>
</feature>